<dbReference type="EMBL" id="WACR01000004">
    <property type="protein sequence ID" value="KAB1064867.1"/>
    <property type="molecule type" value="Genomic_DNA"/>
</dbReference>
<keyword evidence="2" id="KW-0732">Signal</keyword>
<evidence type="ECO:0000313" key="3">
    <source>
        <dbReference type="EMBL" id="KAB1064867.1"/>
    </source>
</evidence>
<evidence type="ECO:0000256" key="2">
    <source>
        <dbReference type="SAM" id="SignalP"/>
    </source>
</evidence>
<proteinExistence type="predicted"/>
<reference evidence="3 4" key="1">
    <citation type="submission" date="2019-09" db="EMBL/GenBank/DDBJ databases">
        <title>Genomes of Cryomorphaceae.</title>
        <authorList>
            <person name="Bowman J.P."/>
        </authorList>
    </citation>
    <scope>NUCLEOTIDE SEQUENCE [LARGE SCALE GENOMIC DNA]</scope>
    <source>
        <strain evidence="3 4">KCTC 52047</strain>
    </source>
</reference>
<sequence>MFINNQSKLRKISSILFVAALTTGFTACDKDDDDDPTPTTKSSSGITMSFKTTGGDESEFIISKENIMEGEISAEGTGIEQTGWRFYYPVGKTLFASGYSEDNQCAGYASNANGQIEKKGEFIFDNALEMFGKSDDEETLLAMEIPRAGFGDKKLFFIDVNTVQVKRIVGTKIFQSTSDSLVAWPSALQVRGDKLFVPFHKLDANGYFTTPRADTAFVAVYNYPNVGEQPEKIITDTRTSNIGVNGATSGMIEADNGDIYSFSCGAEMAGFAPASTKPSGILRINNGSTEFDPNYFFNVEEATNGGKIFWFEYLENGKAIARILTHDNGGAWAAFGRDVFNQKLVILDLEAQTVTDVTNVPLHAKRYSSPVLVEDGKVYVSVETASEAHVYQVDIATATGTKGAKINGKTIKGFYKL</sequence>
<dbReference type="RefSeq" id="WP_151167187.1">
    <property type="nucleotide sequence ID" value="NZ_WACR01000004.1"/>
</dbReference>
<comment type="caution">
    <text evidence="3">The sequence shown here is derived from an EMBL/GenBank/DDBJ whole genome shotgun (WGS) entry which is preliminary data.</text>
</comment>
<dbReference type="AlphaFoldDB" id="A0A6N6M5G9"/>
<name>A0A6N6M5G9_9FLAO</name>
<feature type="signal peptide" evidence="2">
    <location>
        <begin position="1"/>
        <end position="27"/>
    </location>
</feature>
<protein>
    <submittedName>
        <fullName evidence="3">DUF4374 domain-containing protein</fullName>
    </submittedName>
</protein>
<gene>
    <name evidence="3" type="ORF">F3059_05790</name>
</gene>
<dbReference type="Proteomes" id="UP000435357">
    <property type="component" value="Unassembled WGS sequence"/>
</dbReference>
<dbReference type="InterPro" id="IPR025401">
    <property type="entry name" value="DUF4374"/>
</dbReference>
<feature type="chain" id="PRO_5026954212" evidence="2">
    <location>
        <begin position="28"/>
        <end position="417"/>
    </location>
</feature>
<evidence type="ECO:0000313" key="4">
    <source>
        <dbReference type="Proteomes" id="UP000435357"/>
    </source>
</evidence>
<keyword evidence="4" id="KW-1185">Reference proteome</keyword>
<feature type="region of interest" description="Disordered" evidence="1">
    <location>
        <begin position="28"/>
        <end position="53"/>
    </location>
</feature>
<evidence type="ECO:0000256" key="1">
    <source>
        <dbReference type="SAM" id="MobiDB-lite"/>
    </source>
</evidence>
<dbReference type="OrthoDB" id="738440at2"/>
<organism evidence="3 4">
    <name type="scientific">Salibacter halophilus</name>
    <dbReference type="NCBI Taxonomy" id="1803916"/>
    <lineage>
        <taxon>Bacteria</taxon>
        <taxon>Pseudomonadati</taxon>
        <taxon>Bacteroidota</taxon>
        <taxon>Flavobacteriia</taxon>
        <taxon>Flavobacteriales</taxon>
        <taxon>Salibacteraceae</taxon>
        <taxon>Salibacter</taxon>
    </lineage>
</organism>
<dbReference type="InterPro" id="IPR011044">
    <property type="entry name" value="Quino_amine_DH_bsu"/>
</dbReference>
<accession>A0A6N6M5G9</accession>
<dbReference type="Pfam" id="PF14298">
    <property type="entry name" value="DUF4374"/>
    <property type="match status" value="1"/>
</dbReference>
<dbReference type="SUPFAM" id="SSF50969">
    <property type="entry name" value="YVTN repeat-like/Quinoprotein amine dehydrogenase"/>
    <property type="match status" value="1"/>
</dbReference>